<feature type="region of interest" description="Disordered" evidence="1">
    <location>
        <begin position="61"/>
        <end position="93"/>
    </location>
</feature>
<protein>
    <recommendedName>
        <fullName evidence="4">DUF1315 family protein</fullName>
    </recommendedName>
</protein>
<accession>A0ABS0AJV6</accession>
<sequence>MASSPSFDELIDGMTLEVWHNMRTAVETGRWPDGRRVSDEQRALCMQAVIAWEVRNLPEEERSGYVPSHCKSADGDTGEQPVDLRPARRHGEH</sequence>
<proteinExistence type="predicted"/>
<gene>
    <name evidence="2" type="ORF">ISO4_03006</name>
</gene>
<evidence type="ECO:0000313" key="3">
    <source>
        <dbReference type="Proteomes" id="UP000644441"/>
    </source>
</evidence>
<dbReference type="GeneID" id="99766552"/>
<dbReference type="InterPro" id="IPR009749">
    <property type="entry name" value="DUF1315"/>
</dbReference>
<dbReference type="Proteomes" id="UP000644441">
    <property type="component" value="Unassembled WGS sequence"/>
</dbReference>
<evidence type="ECO:0000256" key="1">
    <source>
        <dbReference type="SAM" id="MobiDB-lite"/>
    </source>
</evidence>
<comment type="caution">
    <text evidence="2">The sequence shown here is derived from an EMBL/GenBank/DDBJ whole genome shotgun (WGS) entry which is preliminary data.</text>
</comment>
<dbReference type="RefSeq" id="WP_067609496.1">
    <property type="nucleotide sequence ID" value="NZ_ARXR01000042.1"/>
</dbReference>
<name>A0ABS0AJV6_9GAMM</name>
<evidence type="ECO:0000313" key="2">
    <source>
        <dbReference type="EMBL" id="MBF5054404.1"/>
    </source>
</evidence>
<evidence type="ECO:0008006" key="4">
    <source>
        <dbReference type="Google" id="ProtNLM"/>
    </source>
</evidence>
<reference evidence="2 3" key="1">
    <citation type="submission" date="2012-09" db="EMBL/GenBank/DDBJ databases">
        <title>Genome Sequence of alkane-degrading Bacterium Alcanivorax venustensis ISO4.</title>
        <authorList>
            <person name="Lai Q."/>
            <person name="Shao Z."/>
        </authorList>
    </citation>
    <scope>NUCLEOTIDE SEQUENCE [LARGE SCALE GENOMIC DNA]</scope>
    <source>
        <strain evidence="2 3">ISO4</strain>
    </source>
</reference>
<dbReference type="EMBL" id="ARXR01000042">
    <property type="protein sequence ID" value="MBF5054404.1"/>
    <property type="molecule type" value="Genomic_DNA"/>
</dbReference>
<organism evidence="2 3">
    <name type="scientific">Alloalcanivorax venustensis ISO4</name>
    <dbReference type="NCBI Taxonomy" id="1177184"/>
    <lineage>
        <taxon>Bacteria</taxon>
        <taxon>Pseudomonadati</taxon>
        <taxon>Pseudomonadota</taxon>
        <taxon>Gammaproteobacteria</taxon>
        <taxon>Oceanospirillales</taxon>
        <taxon>Alcanivoracaceae</taxon>
        <taxon>Alloalcanivorax</taxon>
    </lineage>
</organism>
<keyword evidence="3" id="KW-1185">Reference proteome</keyword>
<dbReference type="Pfam" id="PF07023">
    <property type="entry name" value="DUF1315"/>
    <property type="match status" value="1"/>
</dbReference>